<dbReference type="Proteomes" id="UP000054621">
    <property type="component" value="Unassembled WGS sequence"/>
</dbReference>
<organism evidence="2 3">
    <name type="scientific">Legionella sainthelensi</name>
    <dbReference type="NCBI Taxonomy" id="28087"/>
    <lineage>
        <taxon>Bacteria</taxon>
        <taxon>Pseudomonadati</taxon>
        <taxon>Pseudomonadota</taxon>
        <taxon>Gammaproteobacteria</taxon>
        <taxon>Legionellales</taxon>
        <taxon>Legionellaceae</taxon>
        <taxon>Legionella</taxon>
    </lineage>
</organism>
<reference evidence="2 3" key="1">
    <citation type="submission" date="2015-11" db="EMBL/GenBank/DDBJ databases">
        <title>Genomic analysis of 38 Legionella species identifies large and diverse effector repertoires.</title>
        <authorList>
            <person name="Burstein D."/>
            <person name="Amaro F."/>
            <person name="Zusman T."/>
            <person name="Lifshitz Z."/>
            <person name="Cohen O."/>
            <person name="Gilbert J.A."/>
            <person name="Pupko T."/>
            <person name="Shuman H.A."/>
            <person name="Segal G."/>
        </authorList>
    </citation>
    <scope>NUCLEOTIDE SEQUENCE [LARGE SCALE GENOMIC DNA]</scope>
    <source>
        <strain evidence="2 3">Mt.St.Helens-4</strain>
    </source>
</reference>
<reference evidence="1 4" key="2">
    <citation type="submission" date="2017-12" db="EMBL/GenBank/DDBJ databases">
        <title>Legionella sainthelensi LA01-117, whole genome sequence of a clinical isolate from New Zealand.</title>
        <authorList>
            <person name="Cree S.L."/>
            <person name="Slow S."/>
            <person name="Kennedy M.A."/>
            <person name="Murdoch D.R."/>
            <person name="Biggs P.J."/>
            <person name="Anderson T."/>
        </authorList>
    </citation>
    <scope>NUCLEOTIDE SEQUENCE [LARGE SCALE GENOMIC DNA]</scope>
    <source>
        <strain evidence="1 4">LA01-117</strain>
    </source>
</reference>
<dbReference type="Proteomes" id="UP000234343">
    <property type="component" value="Chromosome"/>
</dbReference>
<evidence type="ECO:0000313" key="3">
    <source>
        <dbReference type="Proteomes" id="UP000054621"/>
    </source>
</evidence>
<dbReference type="AlphaFoldDB" id="A0A0W0YD21"/>
<protein>
    <recommendedName>
        <fullName evidence="5">AbiEi antitoxin C-terminal domain-containing protein</fullName>
    </recommendedName>
</protein>
<dbReference type="STRING" id="28087.Lsai_2404"/>
<dbReference type="eggNOG" id="ENOG502ZAEA">
    <property type="taxonomic scope" value="Bacteria"/>
</dbReference>
<dbReference type="EMBL" id="CP025491">
    <property type="protein sequence ID" value="AUH71250.1"/>
    <property type="molecule type" value="Genomic_DNA"/>
</dbReference>
<dbReference type="EMBL" id="LNYV01000036">
    <property type="protein sequence ID" value="KTD54812.1"/>
    <property type="molecule type" value="Genomic_DNA"/>
</dbReference>
<dbReference type="KEGG" id="lsh:CAB17_03605"/>
<evidence type="ECO:0000313" key="4">
    <source>
        <dbReference type="Proteomes" id="UP000234343"/>
    </source>
</evidence>
<accession>A0A0W0YD21</accession>
<evidence type="ECO:0008006" key="5">
    <source>
        <dbReference type="Google" id="ProtNLM"/>
    </source>
</evidence>
<dbReference type="RefSeq" id="WP_011214354.1">
    <property type="nucleotide sequence ID" value="NZ_CAAAJE010000008.1"/>
</dbReference>
<dbReference type="Pfam" id="PF19570">
    <property type="entry name" value="DUF6088"/>
    <property type="match status" value="1"/>
</dbReference>
<dbReference type="InterPro" id="IPR045738">
    <property type="entry name" value="DUF6088"/>
</dbReference>
<evidence type="ECO:0000313" key="1">
    <source>
        <dbReference type="EMBL" id="AUH71250.1"/>
    </source>
</evidence>
<sequence length="193" mass="22357">MNTLNRDNLYSHMKAGSVYRREDLLSFSSNLDRDLNTLVEANKLKKPATGLYYKPKKSRFGLLPPTDEALVKGFLHKPFLMYSWNDYNKLGLGLTQLYNKVVVYNSERHEDKKLGNRVFSFKRPNNGFPIKLTKEFLLVDLLNNAKYLTEDVSQLQLKVEKNLSQFDKDLLVKLSAKYGKVATRKYLHAFLGD</sequence>
<gene>
    <name evidence="1" type="ORF">CAB17_03605</name>
    <name evidence="2" type="ORF">Lsai_2404</name>
</gene>
<name>A0A0W0YD21_9GAMM</name>
<dbReference type="OrthoDB" id="583588at2"/>
<proteinExistence type="predicted"/>
<keyword evidence="4" id="KW-1185">Reference proteome</keyword>
<evidence type="ECO:0000313" key="2">
    <source>
        <dbReference type="EMBL" id="KTD54812.1"/>
    </source>
</evidence>
<dbReference type="PATRIC" id="fig|28087.4.peg.2589"/>